<dbReference type="InterPro" id="IPR011006">
    <property type="entry name" value="CheY-like_superfamily"/>
</dbReference>
<feature type="region of interest" description="Disordered" evidence="4">
    <location>
        <begin position="1053"/>
        <end position="1187"/>
    </location>
</feature>
<dbReference type="Pfam" id="PF00072">
    <property type="entry name" value="Response_reg"/>
    <property type="match status" value="1"/>
</dbReference>
<keyword evidence="5" id="KW-0812">Transmembrane</keyword>
<feature type="region of interest" description="Disordered" evidence="4">
    <location>
        <begin position="609"/>
        <end position="652"/>
    </location>
</feature>
<proteinExistence type="predicted"/>
<feature type="compositionally biased region" description="Polar residues" evidence="4">
    <location>
        <begin position="814"/>
        <end position="832"/>
    </location>
</feature>
<evidence type="ECO:0000256" key="3">
    <source>
        <dbReference type="PROSITE-ProRule" id="PRU00169"/>
    </source>
</evidence>
<dbReference type="SUPFAM" id="SSF52172">
    <property type="entry name" value="CheY-like"/>
    <property type="match status" value="1"/>
</dbReference>
<dbReference type="PANTHER" id="PTHR45339">
    <property type="entry name" value="HYBRID SIGNAL TRANSDUCTION HISTIDINE KINASE J"/>
    <property type="match status" value="1"/>
</dbReference>
<name>A0A4P9ZN56_9FUNG</name>
<evidence type="ECO:0000256" key="5">
    <source>
        <dbReference type="SAM" id="Phobius"/>
    </source>
</evidence>
<feature type="transmembrane region" description="Helical" evidence="5">
    <location>
        <begin position="141"/>
        <end position="166"/>
    </location>
</feature>
<dbReference type="GO" id="GO:0000160">
    <property type="term" value="P:phosphorelay signal transduction system"/>
    <property type="evidence" value="ECO:0007669"/>
    <property type="project" value="UniProtKB-KW"/>
</dbReference>
<feature type="domain" description="Response regulatory" evidence="6">
    <location>
        <begin position="1341"/>
        <end position="1526"/>
    </location>
</feature>
<evidence type="ECO:0000256" key="2">
    <source>
        <dbReference type="ARBA" id="ARBA00023012"/>
    </source>
</evidence>
<feature type="compositionally biased region" description="Basic and acidic residues" evidence="4">
    <location>
        <begin position="740"/>
        <end position="756"/>
    </location>
</feature>
<feature type="region of interest" description="Disordered" evidence="4">
    <location>
        <begin position="814"/>
        <end position="838"/>
    </location>
</feature>
<dbReference type="Gene3D" id="3.40.50.2300">
    <property type="match status" value="1"/>
</dbReference>
<dbReference type="EMBL" id="ML003084">
    <property type="protein sequence ID" value="RKP34747.1"/>
    <property type="molecule type" value="Genomic_DNA"/>
</dbReference>
<evidence type="ECO:0000256" key="4">
    <source>
        <dbReference type="SAM" id="MobiDB-lite"/>
    </source>
</evidence>
<dbReference type="Proteomes" id="UP000268162">
    <property type="component" value="Unassembled WGS sequence"/>
</dbReference>
<evidence type="ECO:0000259" key="6">
    <source>
        <dbReference type="PROSITE" id="PS50110"/>
    </source>
</evidence>
<feature type="compositionally biased region" description="Low complexity" evidence="4">
    <location>
        <begin position="1156"/>
        <end position="1173"/>
    </location>
</feature>
<feature type="region of interest" description="Disordered" evidence="4">
    <location>
        <begin position="1200"/>
        <end position="1260"/>
    </location>
</feature>
<feature type="transmembrane region" description="Helical" evidence="5">
    <location>
        <begin position="99"/>
        <end position="121"/>
    </location>
</feature>
<evidence type="ECO:0000313" key="7">
    <source>
        <dbReference type="EMBL" id="RKP34747.1"/>
    </source>
</evidence>
<protein>
    <recommendedName>
        <fullName evidence="6">Response regulatory domain-containing protein</fullName>
    </recommendedName>
</protein>
<feature type="compositionally biased region" description="Polar residues" evidence="4">
    <location>
        <begin position="1071"/>
        <end position="1080"/>
    </location>
</feature>
<organism evidence="7 8">
    <name type="scientific">Dimargaris cristalligena</name>
    <dbReference type="NCBI Taxonomy" id="215637"/>
    <lineage>
        <taxon>Eukaryota</taxon>
        <taxon>Fungi</taxon>
        <taxon>Fungi incertae sedis</taxon>
        <taxon>Zoopagomycota</taxon>
        <taxon>Kickxellomycotina</taxon>
        <taxon>Dimargaritomycetes</taxon>
        <taxon>Dimargaritales</taxon>
        <taxon>Dimargaritaceae</taxon>
        <taxon>Dimargaris</taxon>
    </lineage>
</organism>
<feature type="compositionally biased region" description="Pro residues" evidence="4">
    <location>
        <begin position="1116"/>
        <end position="1136"/>
    </location>
</feature>
<gene>
    <name evidence="7" type="ORF">BJ085DRAFT_29859</name>
</gene>
<feature type="compositionally biased region" description="Basic and acidic residues" evidence="4">
    <location>
        <begin position="1083"/>
        <end position="1096"/>
    </location>
</feature>
<keyword evidence="1 3" id="KW-0597">Phosphoprotein</keyword>
<keyword evidence="5" id="KW-1133">Transmembrane helix</keyword>
<keyword evidence="8" id="KW-1185">Reference proteome</keyword>
<feature type="modified residue" description="4-aspartylphosphate" evidence="3">
    <location>
        <position position="1390"/>
    </location>
</feature>
<reference evidence="8" key="1">
    <citation type="journal article" date="2018" name="Nat. Microbiol.">
        <title>Leveraging single-cell genomics to expand the fungal tree of life.</title>
        <authorList>
            <person name="Ahrendt S.R."/>
            <person name="Quandt C.A."/>
            <person name="Ciobanu D."/>
            <person name="Clum A."/>
            <person name="Salamov A."/>
            <person name="Andreopoulos B."/>
            <person name="Cheng J.F."/>
            <person name="Woyke T."/>
            <person name="Pelin A."/>
            <person name="Henrissat B."/>
            <person name="Reynolds N.K."/>
            <person name="Benny G.L."/>
            <person name="Smith M.E."/>
            <person name="James T.Y."/>
            <person name="Grigoriev I.V."/>
        </authorList>
    </citation>
    <scope>NUCLEOTIDE SEQUENCE [LARGE SCALE GENOMIC DNA]</scope>
    <source>
        <strain evidence="8">RSA 468</strain>
    </source>
</reference>
<feature type="compositionally biased region" description="Polar residues" evidence="4">
    <location>
        <begin position="1206"/>
        <end position="1226"/>
    </location>
</feature>
<accession>A0A4P9ZN56</accession>
<feature type="compositionally biased region" description="Low complexity" evidence="4">
    <location>
        <begin position="1248"/>
        <end position="1258"/>
    </location>
</feature>
<feature type="compositionally biased region" description="Polar residues" evidence="4">
    <location>
        <begin position="612"/>
        <end position="628"/>
    </location>
</feature>
<feature type="transmembrane region" description="Helical" evidence="5">
    <location>
        <begin position="178"/>
        <end position="197"/>
    </location>
</feature>
<dbReference type="SMART" id="SM00448">
    <property type="entry name" value="REC"/>
    <property type="match status" value="1"/>
</dbReference>
<feature type="region of interest" description="Disordered" evidence="4">
    <location>
        <begin position="706"/>
        <end position="756"/>
    </location>
</feature>
<dbReference type="PANTHER" id="PTHR45339:SF1">
    <property type="entry name" value="HYBRID SIGNAL TRANSDUCTION HISTIDINE KINASE J"/>
    <property type="match status" value="1"/>
</dbReference>
<keyword evidence="2" id="KW-0902">Two-component regulatory system</keyword>
<sequence>MAVPIEPTAIRALTYHRPVARTLVAANLVVSLVQLGRAPCGISLVQTVWWLFGCHQWDVPGELVLSLPVLDRLATSPLGPFLRHTTRTGPGPRLPASGAALTCLLVSGIGLLTLLLSLLVAPSVALLELWSHWLSGRLSSVLAFPFTALLTAGQYMACWCLPGFTLRSTDTAVHLHWSLSWLSLAPIASYLVLWGVAQITHSLYCDVRAYGEHIIGLPTPASSPSLSSVKDNQGYAEDDATQGINIRKALFRSTQTLTYLEQQLTPTVLMSNQNRPELLASCSIPIPTSVLLAVHSFIQHIRYLGKLLPDPILNAQLHPGTDPALLQDVQLMDHNYTMRDHKLWTTFDLVDLIQVVADIHAGLSAVLDQEVLLGNAIRVQTQLAVSERASVTSSTYVSSDPLDSPHRDMAAWVHGPYDGWYHILCATLWAILVSSPTSSCVEFGFLLQPADPSSPKKRQPSPRPSGPSTTFQWILRLRDRTTKQLVDPTEVEAYQIQSTLHRLLTDVRLFLRAAQMGYCTTEWVTLPTPHTWTLPVTPTTTPATVYPASEALPSGQFLRALCIHINLPFESFSHTDRASPSPLVATPRARAAYPSHIADPLDQIRSRHHPFQRSQSEPSPTPVDSTEASGYFPSPGQAVPEPPLAPSSPSITDVSHDHIASFLQSLRGFTMSLYYSPQSLFAAKIIDFLTHRSDVKLKPFMIDEQSSQSPGQAAVQVKLTRPSGNKRTRVADLNSGSNRNRRESQGNPAKDAERRPHAFIIIDDHLPTLEHQFMQLRNTLSFDYTANSRGSQASQSSMAGTPYGSLSAGFPSPWFSTSGSNGNGPNPHASPSLNPPAQHRLNVSASTIRATSIIYFTSVGNYKEVKAVLHRLHSTPHALPAPDVLVLPKPAGTKRFVSALYVALHRPVLDSTVNSTAVSPPVMSNHGTGPSFLMGGAPTASYPVVAGASPQQPHELYSNPELGSANHPLGSYFPHHFSPAYQNMPPASYFAPEVLATPFWPLPTAPVPHSAAGGEQGRPTSFPATSAHVGQLGGIVNSTAPRISPTKLAWETAHKPHPSLGPRPHPIQIPDNKTATSPISQVLDHHNGKLPLDKSTEGIPTPVTRPRALPTEAIHPPTPPAPPVLDPTTPPQPIPTSPAAALGTSPQGGSHWHVGSLSSPDSTNPTPTGSPNPAEKPVTKTGSRMKNRLDQIRKNAARRRLAAEGSNGQLAQSPLQNEVSQINSPVVSGEASSTTSTSAPANFDAGMSTTPPSLSSSPVDIYKPAQNAETAYSLSVPALLRAQTEGTVPSAPPILTSSAAHLLSKTYSVRGAADLANRADSLVSLDSRFSSNPAPTIPPIKVLIVEDSLVDRRIINRFMTNHGVRHELASTGKEAIRKWNQDVYHLVFMDLQLPDMSGIEITREIRRLEEKRMQDIINRQNGLGAGGRVTTPSTWSANQLKRAGSTVFAAADLPPAMLQHTSSAFLSASTSADAAPRTANSPAIIVALTASNLDSDRMAAYAAGCNDFLIKPIDTHWMRQKLLEWGAMHALIDFEGFKSWKVEDAKRRQQAKKA</sequence>
<dbReference type="InterPro" id="IPR001789">
    <property type="entry name" value="Sig_transdc_resp-reg_receiver"/>
</dbReference>
<evidence type="ECO:0000256" key="1">
    <source>
        <dbReference type="ARBA" id="ARBA00022553"/>
    </source>
</evidence>
<dbReference type="PROSITE" id="PS50110">
    <property type="entry name" value="RESPONSE_REGULATORY"/>
    <property type="match status" value="1"/>
</dbReference>
<evidence type="ECO:0000313" key="8">
    <source>
        <dbReference type="Proteomes" id="UP000268162"/>
    </source>
</evidence>
<dbReference type="CDD" id="cd17546">
    <property type="entry name" value="REC_hyHK_CKI1_RcsC-like"/>
    <property type="match status" value="1"/>
</dbReference>
<dbReference type="STRING" id="215637.A0A4P9ZN56"/>
<keyword evidence="5" id="KW-0472">Membrane</keyword>